<dbReference type="STRING" id="554083.BKD30_13965"/>
<protein>
    <recommendedName>
        <fullName evidence="6">Transport permease protein</fullName>
    </recommendedName>
</protein>
<comment type="caution">
    <text evidence="8">The sequence shown here is derived from an EMBL/GenBank/DDBJ whole genome shotgun (WGS) entry which is preliminary data.</text>
</comment>
<dbReference type="EMBL" id="MRDE01000078">
    <property type="protein sequence ID" value="OMH23233.1"/>
    <property type="molecule type" value="Genomic_DNA"/>
</dbReference>
<evidence type="ECO:0000259" key="7">
    <source>
        <dbReference type="PROSITE" id="PS51012"/>
    </source>
</evidence>
<dbReference type="GO" id="GO:0046677">
    <property type="term" value="P:response to antibiotic"/>
    <property type="evidence" value="ECO:0007669"/>
    <property type="project" value="UniProtKB-KW"/>
</dbReference>
<proteinExistence type="inferred from homology"/>
<feature type="transmembrane region" description="Helical" evidence="6">
    <location>
        <begin position="139"/>
        <end position="160"/>
    </location>
</feature>
<evidence type="ECO:0000313" key="9">
    <source>
        <dbReference type="Proteomes" id="UP000187085"/>
    </source>
</evidence>
<keyword evidence="5" id="KW-0046">Antibiotic resistance</keyword>
<dbReference type="InterPro" id="IPR047817">
    <property type="entry name" value="ABC2_TM_bact-type"/>
</dbReference>
<accession>A0A1R1L6U4</accession>
<dbReference type="PRINTS" id="PR00164">
    <property type="entry name" value="ABC2TRNSPORT"/>
</dbReference>
<evidence type="ECO:0000256" key="5">
    <source>
        <dbReference type="ARBA" id="ARBA00023251"/>
    </source>
</evidence>
<dbReference type="InterPro" id="IPR000412">
    <property type="entry name" value="ABC_2_transport"/>
</dbReference>
<evidence type="ECO:0000256" key="6">
    <source>
        <dbReference type="RuleBase" id="RU361157"/>
    </source>
</evidence>
<feature type="transmembrane region" description="Helical" evidence="6">
    <location>
        <begin position="83"/>
        <end position="106"/>
    </location>
</feature>
<dbReference type="PANTHER" id="PTHR43229:SF2">
    <property type="entry name" value="NODULATION PROTEIN J"/>
    <property type="match status" value="1"/>
</dbReference>
<dbReference type="AlphaFoldDB" id="A0A1R1L6U4"/>
<evidence type="ECO:0000256" key="3">
    <source>
        <dbReference type="ARBA" id="ARBA00022989"/>
    </source>
</evidence>
<keyword evidence="6" id="KW-1003">Cell membrane</keyword>
<dbReference type="PIRSF" id="PIRSF006648">
    <property type="entry name" value="DrrB"/>
    <property type="match status" value="1"/>
</dbReference>
<reference evidence="8 9" key="1">
    <citation type="submission" date="2016-12" db="EMBL/GenBank/DDBJ databases">
        <title>Draft genome of Tersicoccus phoenicis 1P05MA.</title>
        <authorList>
            <person name="Nakajima Y."/>
            <person name="Yoshizawa S."/>
            <person name="Nakamura K."/>
            <person name="Ogura Y."/>
            <person name="Hayashi T."/>
            <person name="Kogure K."/>
        </authorList>
    </citation>
    <scope>NUCLEOTIDE SEQUENCE [LARGE SCALE GENOMIC DNA]</scope>
    <source>
        <strain evidence="8 9">1p05MA</strain>
    </source>
</reference>
<dbReference type="Proteomes" id="UP000187085">
    <property type="component" value="Unassembled WGS sequence"/>
</dbReference>
<organism evidence="8 9">
    <name type="scientific">Tersicoccus phoenicis</name>
    <dbReference type="NCBI Taxonomy" id="554083"/>
    <lineage>
        <taxon>Bacteria</taxon>
        <taxon>Bacillati</taxon>
        <taxon>Actinomycetota</taxon>
        <taxon>Actinomycetes</taxon>
        <taxon>Micrococcales</taxon>
        <taxon>Micrococcaceae</taxon>
        <taxon>Tersicoccus</taxon>
    </lineage>
</organism>
<name>A0A1R1L6U4_9MICC</name>
<feature type="transmembrane region" description="Helical" evidence="6">
    <location>
        <begin position="166"/>
        <end position="188"/>
    </location>
</feature>
<feature type="transmembrane region" description="Helical" evidence="6">
    <location>
        <begin position="253"/>
        <end position="274"/>
    </location>
</feature>
<sequence>MTQALPTALTYSGRAPGPVVSAARARRWGAFYFAEHALRSMRAYAGTIAVESIGSPLLYLYALGVGLAVLVDRNGVAAGGVSYLQFVAPALVTSAALMTVGLEMMFPVMDGFKWRRVYYGPNASPISPGQIAAGHIMAVGVRLTVQTVAYVGILYLFGAVPALGTGWLMVPITVAGALAFGAPVMAYSATLEGEGFQFSMIQRFVITPLFLFSGTFYPLETMPSGLQWIGWISPLWHTTQLARVVSFGLPVPAWQQVLHLLVLVVLAVAGMALARRSYTRRLGR</sequence>
<keyword evidence="3 6" id="KW-1133">Transmembrane helix</keyword>
<evidence type="ECO:0000256" key="1">
    <source>
        <dbReference type="ARBA" id="ARBA00004141"/>
    </source>
</evidence>
<dbReference type="RefSeq" id="WP_076705546.1">
    <property type="nucleotide sequence ID" value="NZ_MRDE01000078.1"/>
</dbReference>
<comment type="similarity">
    <text evidence="6">Belongs to the ABC-2 integral membrane protein family.</text>
</comment>
<evidence type="ECO:0000256" key="2">
    <source>
        <dbReference type="ARBA" id="ARBA00022692"/>
    </source>
</evidence>
<keyword evidence="4 6" id="KW-0472">Membrane</keyword>
<feature type="transmembrane region" description="Helical" evidence="6">
    <location>
        <begin position="48"/>
        <end position="71"/>
    </location>
</feature>
<dbReference type="GO" id="GO:0140359">
    <property type="term" value="F:ABC-type transporter activity"/>
    <property type="evidence" value="ECO:0007669"/>
    <property type="project" value="InterPro"/>
</dbReference>
<dbReference type="PROSITE" id="PS51012">
    <property type="entry name" value="ABC_TM2"/>
    <property type="match status" value="1"/>
</dbReference>
<gene>
    <name evidence="8" type="ORF">BKD30_13965</name>
</gene>
<dbReference type="InterPro" id="IPR051784">
    <property type="entry name" value="Nod_factor_ABC_transporter"/>
</dbReference>
<dbReference type="InterPro" id="IPR013525">
    <property type="entry name" value="ABC2_TM"/>
</dbReference>
<keyword evidence="6" id="KW-0813">Transport</keyword>
<keyword evidence="9" id="KW-1185">Reference proteome</keyword>
<comment type="caution">
    <text evidence="6">Lacks conserved residue(s) required for the propagation of feature annotation.</text>
</comment>
<dbReference type="OrthoDB" id="9778589at2"/>
<dbReference type="PANTHER" id="PTHR43229">
    <property type="entry name" value="NODULATION PROTEIN J"/>
    <property type="match status" value="1"/>
</dbReference>
<evidence type="ECO:0000313" key="8">
    <source>
        <dbReference type="EMBL" id="OMH23233.1"/>
    </source>
</evidence>
<keyword evidence="2 6" id="KW-0812">Transmembrane</keyword>
<evidence type="ECO:0000256" key="4">
    <source>
        <dbReference type="ARBA" id="ARBA00023136"/>
    </source>
</evidence>
<feature type="domain" description="ABC transmembrane type-2" evidence="7">
    <location>
        <begin position="47"/>
        <end position="281"/>
    </location>
</feature>
<dbReference type="Pfam" id="PF01061">
    <property type="entry name" value="ABC2_membrane"/>
    <property type="match status" value="1"/>
</dbReference>
<comment type="subcellular location">
    <subcellularLocation>
        <location evidence="6">Cell membrane</location>
        <topology evidence="6">Multi-pass membrane protein</topology>
    </subcellularLocation>
    <subcellularLocation>
        <location evidence="1">Membrane</location>
        <topology evidence="1">Multi-pass membrane protein</topology>
    </subcellularLocation>
</comment>
<dbReference type="GO" id="GO:0043190">
    <property type="term" value="C:ATP-binding cassette (ABC) transporter complex"/>
    <property type="evidence" value="ECO:0007669"/>
    <property type="project" value="InterPro"/>
</dbReference>